<dbReference type="AlphaFoldDB" id="A0A918QRK2"/>
<dbReference type="NCBIfam" id="TIGR01681">
    <property type="entry name" value="HAD-SF-IIIC"/>
    <property type="match status" value="1"/>
</dbReference>
<dbReference type="InterPro" id="IPR010037">
    <property type="entry name" value="FkbH_domain"/>
</dbReference>
<evidence type="ECO:0000313" key="3">
    <source>
        <dbReference type="Proteomes" id="UP000634660"/>
    </source>
</evidence>
<comment type="caution">
    <text evidence="2">The sequence shown here is derived from an EMBL/GenBank/DDBJ whole genome shotgun (WGS) entry which is preliminary data.</text>
</comment>
<dbReference type="Pfam" id="PF00702">
    <property type="entry name" value="Hydrolase"/>
    <property type="match status" value="1"/>
</dbReference>
<dbReference type="InterPro" id="IPR010033">
    <property type="entry name" value="HAD_SF_ppase_IIIC"/>
</dbReference>
<sequence>MPEAAAPTVRDAVNTDAPNPTESATTAPEAAEAAGTPVKAVKCLVWDLDNTLWAGTLLEDGEVVLSDAVREVIAALDERGILQAVASKNDHDHAWERLEKLGVSEYFVLPHIGWGPKSQSVRSIAEHLNFAHSTIAFIDDQPAERAEVNHHLPEVRCYPAEQVAELTGLPEFSPVTTADSRRRREMYQSGFRREAAREEYGGADEEFLRTLGLVMTIGRAAEADLARVEELTLRTSQMNATGVHYGDERLRELLADPGHEVLVISLRDRFGDHGAVGIVLLERRPGLWHLKLLATSCRVVSFGAGTVILRWLIGQAAASGVHLSADFRRTERNRMMEVAYRFAGFTGSDCGCLAEQAALAARPGSGREDIELLHIEPAPQELPTTMRVDAPDLAVPAAVEAPRG</sequence>
<proteinExistence type="predicted"/>
<name>A0A918QRK2_9ACTN</name>
<gene>
    <name evidence="2" type="ORF">GCM10010371_22650</name>
</gene>
<dbReference type="SUPFAM" id="SSF55729">
    <property type="entry name" value="Acyl-CoA N-acyltransferases (Nat)"/>
    <property type="match status" value="1"/>
</dbReference>
<protein>
    <recommendedName>
        <fullName evidence="4">HAD-IIIC family phosphatase</fullName>
    </recommendedName>
</protein>
<dbReference type="InterPro" id="IPR023214">
    <property type="entry name" value="HAD_sf"/>
</dbReference>
<dbReference type="NCBIfam" id="TIGR01686">
    <property type="entry name" value="FkbH"/>
    <property type="match status" value="1"/>
</dbReference>
<dbReference type="Gene3D" id="3.40.50.1000">
    <property type="entry name" value="HAD superfamily/HAD-like"/>
    <property type="match status" value="1"/>
</dbReference>
<dbReference type="InterPro" id="IPR016181">
    <property type="entry name" value="Acyl_CoA_acyltransferase"/>
</dbReference>
<reference evidence="2" key="2">
    <citation type="submission" date="2020-09" db="EMBL/GenBank/DDBJ databases">
        <authorList>
            <person name="Sun Q."/>
            <person name="Ohkuma M."/>
        </authorList>
    </citation>
    <scope>NUCLEOTIDE SEQUENCE</scope>
    <source>
        <strain evidence="2">JCM 4834</strain>
    </source>
</reference>
<evidence type="ECO:0000256" key="1">
    <source>
        <dbReference type="SAM" id="MobiDB-lite"/>
    </source>
</evidence>
<feature type="compositionally biased region" description="Low complexity" evidence="1">
    <location>
        <begin position="17"/>
        <end position="32"/>
    </location>
</feature>
<dbReference type="Proteomes" id="UP000634660">
    <property type="component" value="Unassembled WGS sequence"/>
</dbReference>
<dbReference type="EMBL" id="BMVX01000007">
    <property type="protein sequence ID" value="GGZ62663.1"/>
    <property type="molecule type" value="Genomic_DNA"/>
</dbReference>
<dbReference type="SUPFAM" id="SSF56784">
    <property type="entry name" value="HAD-like"/>
    <property type="match status" value="1"/>
</dbReference>
<evidence type="ECO:0000313" key="2">
    <source>
        <dbReference type="EMBL" id="GGZ62663.1"/>
    </source>
</evidence>
<dbReference type="InterPro" id="IPR036412">
    <property type="entry name" value="HAD-like_sf"/>
</dbReference>
<reference evidence="2" key="1">
    <citation type="journal article" date="2014" name="Int. J. Syst. Evol. Microbiol.">
        <title>Complete genome sequence of Corynebacterium casei LMG S-19264T (=DSM 44701T), isolated from a smear-ripened cheese.</title>
        <authorList>
            <consortium name="US DOE Joint Genome Institute (JGI-PGF)"/>
            <person name="Walter F."/>
            <person name="Albersmeier A."/>
            <person name="Kalinowski J."/>
            <person name="Ruckert C."/>
        </authorList>
    </citation>
    <scope>NUCLEOTIDE SEQUENCE</scope>
    <source>
        <strain evidence="2">JCM 4834</strain>
    </source>
</reference>
<accession>A0A918QRK2</accession>
<feature type="region of interest" description="Disordered" evidence="1">
    <location>
        <begin position="1"/>
        <end position="32"/>
    </location>
</feature>
<evidence type="ECO:0008006" key="4">
    <source>
        <dbReference type="Google" id="ProtNLM"/>
    </source>
</evidence>
<organism evidence="2 3">
    <name type="scientific">Streptomyces subrutilus</name>
    <dbReference type="NCBI Taxonomy" id="36818"/>
    <lineage>
        <taxon>Bacteria</taxon>
        <taxon>Bacillati</taxon>
        <taxon>Actinomycetota</taxon>
        <taxon>Actinomycetes</taxon>
        <taxon>Kitasatosporales</taxon>
        <taxon>Streptomycetaceae</taxon>
        <taxon>Streptomyces</taxon>
    </lineage>
</organism>